<proteinExistence type="predicted"/>
<name>A0A1Q5TQM9_9EURO</name>
<sequence>MSSPIFWFLKEPMCHNVKISNTISLNHLHPSKWRILEVLHEHDSQKYEGAEDPSYASIQLTCAEVGGSSRRAFMRIVMQIPFSKTEHEDSAVRGKQATSTTFRTPGFLAFMTFAKNASTVTPRFLGYRDDRQGSSGPVPGGFITYYAWEVVPGKPLGDYTGDANEFWTLDKDERDKIRSAFKDTFL</sequence>
<evidence type="ECO:0000313" key="2">
    <source>
        <dbReference type="Proteomes" id="UP000186955"/>
    </source>
</evidence>
<reference evidence="1 2" key="1">
    <citation type="submission" date="2016-10" db="EMBL/GenBank/DDBJ databases">
        <title>Genome sequence of the ascomycete fungus Penicillium subrubescens.</title>
        <authorList>
            <person name="De Vries R.P."/>
            <person name="Peng M."/>
            <person name="Dilokpimol A."/>
            <person name="Hilden K."/>
            <person name="Makela M.R."/>
            <person name="Grigoriev I."/>
            <person name="Riley R."/>
            <person name="Granchi Z."/>
        </authorList>
    </citation>
    <scope>NUCLEOTIDE SEQUENCE [LARGE SCALE GENOMIC DNA]</scope>
    <source>
        <strain evidence="1 2">CBS 132785</strain>
    </source>
</reference>
<evidence type="ECO:0000313" key="1">
    <source>
        <dbReference type="EMBL" id="OKP02536.1"/>
    </source>
</evidence>
<dbReference type="AlphaFoldDB" id="A0A1Q5TQM9"/>
<dbReference type="STRING" id="1316194.A0A1Q5TQM9"/>
<accession>A0A1Q5TQM9</accession>
<dbReference type="EMBL" id="MNBE01000625">
    <property type="protein sequence ID" value="OKP02536.1"/>
    <property type="molecule type" value="Genomic_DNA"/>
</dbReference>
<dbReference type="Proteomes" id="UP000186955">
    <property type="component" value="Unassembled WGS sequence"/>
</dbReference>
<organism evidence="1 2">
    <name type="scientific">Penicillium subrubescens</name>
    <dbReference type="NCBI Taxonomy" id="1316194"/>
    <lineage>
        <taxon>Eukaryota</taxon>
        <taxon>Fungi</taxon>
        <taxon>Dikarya</taxon>
        <taxon>Ascomycota</taxon>
        <taxon>Pezizomycotina</taxon>
        <taxon>Eurotiomycetes</taxon>
        <taxon>Eurotiomycetidae</taxon>
        <taxon>Eurotiales</taxon>
        <taxon>Aspergillaceae</taxon>
        <taxon>Penicillium</taxon>
    </lineage>
</organism>
<comment type="caution">
    <text evidence="1">The sequence shown here is derived from an EMBL/GenBank/DDBJ whole genome shotgun (WGS) entry which is preliminary data.</text>
</comment>
<protein>
    <submittedName>
        <fullName evidence="1">Uncharacterized protein</fullName>
    </submittedName>
</protein>
<keyword evidence="2" id="KW-1185">Reference proteome</keyword>
<gene>
    <name evidence="1" type="ORF">PENSUB_7069</name>
</gene>